<dbReference type="EMBL" id="CP000472">
    <property type="protein sequence ID" value="ACJ29153.1"/>
    <property type="molecule type" value="Genomic_DNA"/>
</dbReference>
<proteinExistence type="predicted"/>
<dbReference type="KEGG" id="swp:swp_2410"/>
<evidence type="ECO:0000313" key="2">
    <source>
        <dbReference type="EMBL" id="ACJ29153.1"/>
    </source>
</evidence>
<accession>B8CM96</accession>
<evidence type="ECO:0000256" key="1">
    <source>
        <dbReference type="SAM" id="Phobius"/>
    </source>
</evidence>
<evidence type="ECO:0000313" key="3">
    <source>
        <dbReference type="Proteomes" id="UP000000753"/>
    </source>
</evidence>
<gene>
    <name evidence="2" type="ordered locus">swp_2410</name>
</gene>
<dbReference type="Gene3D" id="3.30.700.10">
    <property type="entry name" value="Glycoprotein, Type 4 Pilin"/>
    <property type="match status" value="1"/>
</dbReference>
<name>B8CM96_SHEPW</name>
<dbReference type="HOGENOM" id="CLU_098637_3_1_6"/>
<sequence length="163" mass="17546">MENPKTSAGFTLIELVVVIIILGILAVIAAPKFINLSTDARISTLKSIQGSMHSIASLVHVKGVIDNTPDTGPDAERAIQTNLGPVDSWYKYPETLGEQGVGYGIAELISLDAKDIQVFAEDRADPNCWSIKVGYEESSCYVQYKEACSSEVPPEILLVSTAC</sequence>
<keyword evidence="1" id="KW-0472">Membrane</keyword>
<keyword evidence="3" id="KW-1185">Reference proteome</keyword>
<dbReference type="InterPro" id="IPR012902">
    <property type="entry name" value="N_methyl_site"/>
</dbReference>
<organism evidence="2 3">
    <name type="scientific">Shewanella piezotolerans (strain WP3 / JCM 13877)</name>
    <dbReference type="NCBI Taxonomy" id="225849"/>
    <lineage>
        <taxon>Bacteria</taxon>
        <taxon>Pseudomonadati</taxon>
        <taxon>Pseudomonadota</taxon>
        <taxon>Gammaproteobacteria</taxon>
        <taxon>Alteromonadales</taxon>
        <taxon>Shewanellaceae</taxon>
        <taxon>Shewanella</taxon>
    </lineage>
</organism>
<reference evidence="2 3" key="1">
    <citation type="journal article" date="2008" name="PLoS ONE">
        <title>Environmental adaptation: genomic analysis of the piezotolerant and psychrotolerant deep-sea iron reducing bacterium Shewanella piezotolerans WP3.</title>
        <authorList>
            <person name="Wang F."/>
            <person name="Wang J."/>
            <person name="Jian H."/>
            <person name="Zhang B."/>
            <person name="Li S."/>
            <person name="Wang F."/>
            <person name="Zeng X."/>
            <person name="Gao L."/>
            <person name="Bartlett D.H."/>
            <person name="Yu J."/>
            <person name="Hu S."/>
            <person name="Xiao X."/>
        </authorList>
    </citation>
    <scope>NUCLEOTIDE SEQUENCE [LARGE SCALE GENOMIC DNA]</scope>
    <source>
        <strain evidence="3">WP3 / JCM 13877</strain>
    </source>
</reference>
<dbReference type="RefSeq" id="WP_020912513.1">
    <property type="nucleotide sequence ID" value="NC_011566.1"/>
</dbReference>
<feature type="transmembrane region" description="Helical" evidence="1">
    <location>
        <begin position="12"/>
        <end position="34"/>
    </location>
</feature>
<dbReference type="PROSITE" id="PS00409">
    <property type="entry name" value="PROKAR_NTER_METHYL"/>
    <property type="match status" value="1"/>
</dbReference>
<dbReference type="InterPro" id="IPR045584">
    <property type="entry name" value="Pilin-like"/>
</dbReference>
<dbReference type="eggNOG" id="COG2165">
    <property type="taxonomic scope" value="Bacteria"/>
</dbReference>
<keyword evidence="1" id="KW-1133">Transmembrane helix</keyword>
<protein>
    <submittedName>
        <fullName evidence="2">Type II secretory pathway, pseudopilin</fullName>
    </submittedName>
</protein>
<dbReference type="OrthoDB" id="5828185at2"/>
<dbReference type="AlphaFoldDB" id="B8CM96"/>
<dbReference type="NCBIfam" id="TIGR02532">
    <property type="entry name" value="IV_pilin_GFxxxE"/>
    <property type="match status" value="1"/>
</dbReference>
<dbReference type="Proteomes" id="UP000000753">
    <property type="component" value="Chromosome"/>
</dbReference>
<keyword evidence="1" id="KW-0812">Transmembrane</keyword>
<dbReference type="Pfam" id="PF07963">
    <property type="entry name" value="N_methyl"/>
    <property type="match status" value="1"/>
</dbReference>
<dbReference type="SUPFAM" id="SSF54523">
    <property type="entry name" value="Pili subunits"/>
    <property type="match status" value="1"/>
</dbReference>
<dbReference type="STRING" id="225849.swp_2410"/>